<dbReference type="Proteomes" id="UP001154266">
    <property type="component" value="Unassembled WGS sequence"/>
</dbReference>
<sequence length="320" mass="32725">MATTTNSRPMPGPRDTRSKQNRPRRSLVVLVAALAAIGIVGGGIVIGRNISAEPASPQSSSAPPLLTQAPSSPATPGVPPPVDGGPFATEFASLAAQLNATVGIVVRSLGAGPAPVTAGEWSTGTAWSTIKVPLAIAGLRETGQVTEAMRAAITQSDNDAAESIWASLGDPSEAAEKVEAVLADAGAPTAVESRKVRPEFTAFGQTTWSLADQATFLSAATCDSRDQPVMDLMGQVEPDQRWGLGMLPGAKFKGGWGPSPAGNYLVRQFGVIPVRDGSAVVAVAVEPRSGAFDDGTAALTQITTWLADHADLLPAGSCPQ</sequence>
<evidence type="ECO:0008006" key="5">
    <source>
        <dbReference type="Google" id="ProtNLM"/>
    </source>
</evidence>
<evidence type="ECO:0000313" key="4">
    <source>
        <dbReference type="Proteomes" id="UP001154266"/>
    </source>
</evidence>
<feature type="compositionally biased region" description="Low complexity" evidence="1">
    <location>
        <begin position="53"/>
        <end position="75"/>
    </location>
</feature>
<feature type="region of interest" description="Disordered" evidence="1">
    <location>
        <begin position="1"/>
        <end position="23"/>
    </location>
</feature>
<dbReference type="Gene3D" id="3.40.710.10">
    <property type="entry name" value="DD-peptidase/beta-lactamase superfamily"/>
    <property type="match status" value="1"/>
</dbReference>
<keyword evidence="2" id="KW-0472">Membrane</keyword>
<keyword evidence="2" id="KW-0812">Transmembrane</keyword>
<gene>
    <name evidence="3" type="ORF">MNO81_00330</name>
</gene>
<protein>
    <recommendedName>
        <fullName evidence="5">LppW family protein</fullName>
    </recommendedName>
</protein>
<organism evidence="3 4">
    <name type="scientific">Mycolicibacterium gadium</name>
    <name type="common">Mycobacterium gadium</name>
    <dbReference type="NCBI Taxonomy" id="1794"/>
    <lineage>
        <taxon>Bacteria</taxon>
        <taxon>Bacillati</taxon>
        <taxon>Actinomycetota</taxon>
        <taxon>Actinomycetes</taxon>
        <taxon>Mycobacteriales</taxon>
        <taxon>Mycobacteriaceae</taxon>
        <taxon>Mycolicibacterium</taxon>
    </lineage>
</organism>
<evidence type="ECO:0000256" key="2">
    <source>
        <dbReference type="SAM" id="Phobius"/>
    </source>
</evidence>
<evidence type="ECO:0000313" key="3">
    <source>
        <dbReference type="EMBL" id="MDG5481241.1"/>
    </source>
</evidence>
<keyword evidence="4" id="KW-1185">Reference proteome</keyword>
<feature type="region of interest" description="Disordered" evidence="1">
    <location>
        <begin position="53"/>
        <end position="85"/>
    </location>
</feature>
<evidence type="ECO:0000256" key="1">
    <source>
        <dbReference type="SAM" id="MobiDB-lite"/>
    </source>
</evidence>
<accession>A0ABT6GJG1</accession>
<dbReference type="SUPFAM" id="SSF56601">
    <property type="entry name" value="beta-lactamase/transpeptidase-like"/>
    <property type="match status" value="1"/>
</dbReference>
<keyword evidence="2" id="KW-1133">Transmembrane helix</keyword>
<reference evidence="3" key="1">
    <citation type="journal article" date="2023" name="Environ. Microbiol.">
        <title>The 2-methylpropene degradation pathway in Mycobacteriaceae family strains.</title>
        <authorList>
            <person name="Helbich S."/>
            <person name="Barrantes I."/>
            <person name="Dos Anjos Borges L.G."/>
            <person name="Pieper D.H."/>
            <person name="Vainshtein Y."/>
            <person name="Sohn K."/>
            <person name="Engesser K.H."/>
        </authorList>
    </citation>
    <scope>NUCLEOTIDE SEQUENCE</scope>
    <source>
        <strain evidence="3">IBE100</strain>
    </source>
</reference>
<comment type="caution">
    <text evidence="3">The sequence shown here is derived from an EMBL/GenBank/DDBJ whole genome shotgun (WGS) entry which is preliminary data.</text>
</comment>
<feature type="transmembrane region" description="Helical" evidence="2">
    <location>
        <begin position="27"/>
        <end position="47"/>
    </location>
</feature>
<name>A0ABT6GJG1_MYCGU</name>
<dbReference type="EMBL" id="JAKZMO010000001">
    <property type="protein sequence ID" value="MDG5481241.1"/>
    <property type="molecule type" value="Genomic_DNA"/>
</dbReference>
<dbReference type="InterPro" id="IPR012338">
    <property type="entry name" value="Beta-lactam/transpept-like"/>
</dbReference>
<dbReference type="RefSeq" id="WP_278219339.1">
    <property type="nucleotide sequence ID" value="NZ_JAKZMO010000001.1"/>
</dbReference>
<proteinExistence type="predicted"/>